<dbReference type="EMBL" id="BGPR01045729">
    <property type="protein sequence ID" value="GBO22654.1"/>
    <property type="molecule type" value="Genomic_DNA"/>
</dbReference>
<keyword evidence="2" id="KW-1185">Reference proteome</keyword>
<gene>
    <name evidence="1" type="ORF">AVEN_96801_1</name>
</gene>
<proteinExistence type="predicted"/>
<evidence type="ECO:0000313" key="2">
    <source>
        <dbReference type="Proteomes" id="UP000499080"/>
    </source>
</evidence>
<dbReference type="AlphaFoldDB" id="A0A4Y2VE51"/>
<reference evidence="1 2" key="1">
    <citation type="journal article" date="2019" name="Sci. Rep.">
        <title>Orb-weaving spider Araneus ventricosus genome elucidates the spidroin gene catalogue.</title>
        <authorList>
            <person name="Kono N."/>
            <person name="Nakamura H."/>
            <person name="Ohtoshi R."/>
            <person name="Moran D.A.P."/>
            <person name="Shinohara A."/>
            <person name="Yoshida Y."/>
            <person name="Fujiwara M."/>
            <person name="Mori M."/>
            <person name="Tomita M."/>
            <person name="Arakawa K."/>
        </authorList>
    </citation>
    <scope>NUCLEOTIDE SEQUENCE [LARGE SCALE GENOMIC DNA]</scope>
</reference>
<protein>
    <submittedName>
        <fullName evidence="1">Uncharacterized protein</fullName>
    </submittedName>
</protein>
<name>A0A4Y2VE51_ARAVE</name>
<dbReference type="Proteomes" id="UP000499080">
    <property type="component" value="Unassembled WGS sequence"/>
</dbReference>
<sequence>MHYSSHYLNNSKVKAIIDEVQMQCISHYSHRAVKAIRDEVQMQYSSHCFKQKISSRAGLRSVGVLRQFEFRGPTFPLPNFPNQMFLIDFNFIFI</sequence>
<organism evidence="1 2">
    <name type="scientific">Araneus ventricosus</name>
    <name type="common">Orbweaver spider</name>
    <name type="synonym">Epeira ventricosa</name>
    <dbReference type="NCBI Taxonomy" id="182803"/>
    <lineage>
        <taxon>Eukaryota</taxon>
        <taxon>Metazoa</taxon>
        <taxon>Ecdysozoa</taxon>
        <taxon>Arthropoda</taxon>
        <taxon>Chelicerata</taxon>
        <taxon>Arachnida</taxon>
        <taxon>Araneae</taxon>
        <taxon>Araneomorphae</taxon>
        <taxon>Entelegynae</taxon>
        <taxon>Araneoidea</taxon>
        <taxon>Araneidae</taxon>
        <taxon>Araneus</taxon>
    </lineage>
</organism>
<comment type="caution">
    <text evidence="1">The sequence shown here is derived from an EMBL/GenBank/DDBJ whole genome shotgun (WGS) entry which is preliminary data.</text>
</comment>
<accession>A0A4Y2VE51</accession>
<evidence type="ECO:0000313" key="1">
    <source>
        <dbReference type="EMBL" id="GBO22654.1"/>
    </source>
</evidence>